<comment type="caution">
    <text evidence="3">The sequence shown here is derived from an EMBL/GenBank/DDBJ whole genome shotgun (WGS) entry which is preliminary data.</text>
</comment>
<feature type="transmembrane region" description="Helical" evidence="2">
    <location>
        <begin position="65"/>
        <end position="86"/>
    </location>
</feature>
<feature type="compositionally biased region" description="Basic residues" evidence="1">
    <location>
        <begin position="220"/>
        <end position="229"/>
    </location>
</feature>
<keyword evidence="4" id="KW-1185">Reference proteome</keyword>
<feature type="transmembrane region" description="Helical" evidence="2">
    <location>
        <begin position="160"/>
        <end position="183"/>
    </location>
</feature>
<feature type="transmembrane region" description="Helical" evidence="2">
    <location>
        <begin position="98"/>
        <end position="118"/>
    </location>
</feature>
<proteinExistence type="predicted"/>
<organism evidence="3 4">
    <name type="scientific">Thalassospira alkalitolerans</name>
    <dbReference type="NCBI Taxonomy" id="1293890"/>
    <lineage>
        <taxon>Bacteria</taxon>
        <taxon>Pseudomonadati</taxon>
        <taxon>Pseudomonadota</taxon>
        <taxon>Alphaproteobacteria</taxon>
        <taxon>Rhodospirillales</taxon>
        <taxon>Thalassospiraceae</taxon>
        <taxon>Thalassospira</taxon>
    </lineage>
</organism>
<evidence type="ECO:0000313" key="3">
    <source>
        <dbReference type="EMBL" id="OSQ50103.1"/>
    </source>
</evidence>
<dbReference type="SUPFAM" id="SSF103473">
    <property type="entry name" value="MFS general substrate transporter"/>
    <property type="match status" value="1"/>
</dbReference>
<evidence type="ECO:0000256" key="2">
    <source>
        <dbReference type="SAM" id="Phobius"/>
    </source>
</evidence>
<keyword evidence="2" id="KW-0472">Membrane</keyword>
<name>A0A1Y2LHS1_9PROT</name>
<feature type="region of interest" description="Disordered" evidence="1">
    <location>
        <begin position="211"/>
        <end position="262"/>
    </location>
</feature>
<dbReference type="Gene3D" id="1.20.1250.20">
    <property type="entry name" value="MFS general substrate transporter like domains"/>
    <property type="match status" value="1"/>
</dbReference>
<sequence length="262" mass="29598">MSAKEAKPVFKLPGVGIETVEPTRELHDNMKLASRSKRDKKAERVARSNGVGWRKFFSASSWMRFLITFGVFGLFLHGLFVFFGVYDRNQNLPAVEHFVLLIKLVVFIALMYLFYAMLMHYGPIREKVRGIFFLALAPVAAVCIFMIYGGGRIFGSFLPVLQFLTLTIGVGGFLLYVVGYTWVAGRQVKRDTNRHERTEKLRSQIAGTAVGNGLSSRARPDRRKVHKAGSLRLRHDDNGSFNGETDRTRPNVASRKARLPEI</sequence>
<dbReference type="EMBL" id="JFKB01000001">
    <property type="protein sequence ID" value="OSQ50103.1"/>
    <property type="molecule type" value="Genomic_DNA"/>
</dbReference>
<gene>
    <name evidence="3" type="ORF">TALK_00990</name>
</gene>
<dbReference type="InterPro" id="IPR036259">
    <property type="entry name" value="MFS_trans_sf"/>
</dbReference>
<dbReference type="Proteomes" id="UP000193396">
    <property type="component" value="Unassembled WGS sequence"/>
</dbReference>
<dbReference type="RefSeq" id="WP_211274749.1">
    <property type="nucleotide sequence ID" value="NZ_JFKB01000001.1"/>
</dbReference>
<reference evidence="3 4" key="1">
    <citation type="submission" date="2014-03" db="EMBL/GenBank/DDBJ databases">
        <title>The draft genome sequence of Thalassospira alkalitolerans JCM 18968.</title>
        <authorList>
            <person name="Lai Q."/>
            <person name="Shao Z."/>
        </authorList>
    </citation>
    <scope>NUCLEOTIDE SEQUENCE [LARGE SCALE GENOMIC DNA]</scope>
    <source>
        <strain evidence="3 4">JCM 18968</strain>
    </source>
</reference>
<feature type="transmembrane region" description="Helical" evidence="2">
    <location>
        <begin position="130"/>
        <end position="148"/>
    </location>
</feature>
<evidence type="ECO:0000313" key="4">
    <source>
        <dbReference type="Proteomes" id="UP000193396"/>
    </source>
</evidence>
<protein>
    <submittedName>
        <fullName evidence="3">Uncharacterized protein</fullName>
    </submittedName>
</protein>
<accession>A0A1Y2LHS1</accession>
<keyword evidence="2" id="KW-0812">Transmembrane</keyword>
<keyword evidence="2" id="KW-1133">Transmembrane helix</keyword>
<dbReference type="AlphaFoldDB" id="A0A1Y2LHS1"/>
<evidence type="ECO:0000256" key="1">
    <source>
        <dbReference type="SAM" id="MobiDB-lite"/>
    </source>
</evidence>
<feature type="compositionally biased region" description="Basic and acidic residues" evidence="1">
    <location>
        <begin position="233"/>
        <end position="249"/>
    </location>
</feature>